<dbReference type="AlphaFoldDB" id="D3SLZ9"/>
<protein>
    <submittedName>
        <fullName evidence="1">Uncharacterized protein</fullName>
    </submittedName>
</protein>
<proteinExistence type="predicted"/>
<dbReference type="Proteomes" id="UP000002043">
    <property type="component" value="Chromosome"/>
</dbReference>
<dbReference type="eggNOG" id="ENOG502ZCVK">
    <property type="taxonomic scope" value="Bacteria"/>
</dbReference>
<accession>D3SLZ9</accession>
<sequence length="98" mass="11772">MGRSKERRSAMKTIFLSLILLMGVVSISVAGDWGNMRPYKDIWGNSYKYPENLYKDTDGDGVINMYDYNDRNPRIQTPYQYDPYRYDYGPRRYYKRGW</sequence>
<name>D3SLZ9_THEAH</name>
<gene>
    <name evidence="1" type="ordered locus">Thal_1147</name>
</gene>
<evidence type="ECO:0000313" key="2">
    <source>
        <dbReference type="Proteomes" id="UP000002043"/>
    </source>
</evidence>
<dbReference type="HOGENOM" id="CLU_182368_0_0_0"/>
<keyword evidence="2" id="KW-1185">Reference proteome</keyword>
<evidence type="ECO:0000313" key="1">
    <source>
        <dbReference type="EMBL" id="ADC89779.1"/>
    </source>
</evidence>
<dbReference type="InterPro" id="IPR018247">
    <property type="entry name" value="EF_Hand_1_Ca_BS"/>
</dbReference>
<reference evidence="2" key="1">
    <citation type="journal article" date="2010" name="Stand. Genomic Sci.">
        <title>Complete genome sequence of Thermocrinis albus type strain (HI 11/12T).</title>
        <authorList>
            <person name="Wirth R."/>
            <person name="Sikorski J."/>
            <person name="Brambilla E."/>
            <person name="Misra M."/>
            <person name="Lapidus A."/>
            <person name="Copeland A."/>
            <person name="Nolan M."/>
            <person name="Lucas S."/>
            <person name="Chen F."/>
            <person name="Tice H."/>
            <person name="Cheng J.F."/>
            <person name="Han C."/>
            <person name="Detter J.C."/>
            <person name="Tapia R."/>
            <person name="Bruce D."/>
            <person name="Goodwin L."/>
            <person name="Pitluck S."/>
            <person name="Pati A."/>
            <person name="Anderson I."/>
            <person name="Ivanova N."/>
            <person name="Mavromatis K."/>
            <person name="Mikhailova N."/>
            <person name="Chen A."/>
            <person name="Palaniappan K."/>
            <person name="Bilek Y."/>
            <person name="Hader T."/>
            <person name="Land M."/>
            <person name="Hauser L."/>
            <person name="Chang Y.J."/>
            <person name="Jeffries C.D."/>
            <person name="Tindall B.J."/>
            <person name="Rohde M."/>
            <person name="Goker M."/>
            <person name="Bristow J."/>
            <person name="Eisen J.A."/>
            <person name="Markowitz V."/>
            <person name="Hugenholtz P."/>
            <person name="Kyrpides N.C."/>
            <person name="Klenk H.P."/>
        </authorList>
    </citation>
    <scope>NUCLEOTIDE SEQUENCE [LARGE SCALE GENOMIC DNA]</scope>
    <source>
        <strain evidence="2">DSM 14484 / JCM 11386 / HI 11/12</strain>
    </source>
</reference>
<dbReference type="KEGG" id="tal:Thal_1147"/>
<dbReference type="PROSITE" id="PS00018">
    <property type="entry name" value="EF_HAND_1"/>
    <property type="match status" value="1"/>
</dbReference>
<dbReference type="RefSeq" id="WP_012992185.1">
    <property type="nucleotide sequence ID" value="NC_013894.1"/>
</dbReference>
<dbReference type="EMBL" id="CP001931">
    <property type="protein sequence ID" value="ADC89779.1"/>
    <property type="molecule type" value="Genomic_DNA"/>
</dbReference>
<organism evidence="1 2">
    <name type="scientific">Thermocrinis albus (strain DSM 14484 / JCM 11386 / HI 11/12)</name>
    <dbReference type="NCBI Taxonomy" id="638303"/>
    <lineage>
        <taxon>Bacteria</taxon>
        <taxon>Pseudomonadati</taxon>
        <taxon>Aquificota</taxon>
        <taxon>Aquificia</taxon>
        <taxon>Aquificales</taxon>
        <taxon>Aquificaceae</taxon>
        <taxon>Thermocrinis</taxon>
    </lineage>
</organism>